<protein>
    <recommendedName>
        <fullName evidence="4">DUF1640 domain-containing protein</fullName>
    </recommendedName>
</protein>
<dbReference type="OrthoDB" id="9133087at2"/>
<accession>A1WR39</accession>
<dbReference type="HOGENOM" id="CLU_127685_0_1_4"/>
<keyword evidence="1" id="KW-1133">Transmembrane helix</keyword>
<sequence length="95" mass="10579">MASIPFDTLKFVKTLEAAGVPAPQAEAFSAAVRDSHEFSDVATKRDIDDLRKEMEARFEKMAARFEEMELRLTIKLGTIVVVALGAFTALSKFHF</sequence>
<keyword evidence="3" id="KW-1185">Reference proteome</keyword>
<dbReference type="STRING" id="391735.Veis_4393"/>
<name>A1WR39_VEREI</name>
<evidence type="ECO:0000313" key="2">
    <source>
        <dbReference type="EMBL" id="ABM60096.1"/>
    </source>
</evidence>
<organism evidence="2 3">
    <name type="scientific">Verminephrobacter eiseniae (strain EF01-2)</name>
    <dbReference type="NCBI Taxonomy" id="391735"/>
    <lineage>
        <taxon>Bacteria</taxon>
        <taxon>Pseudomonadati</taxon>
        <taxon>Pseudomonadota</taxon>
        <taxon>Betaproteobacteria</taxon>
        <taxon>Burkholderiales</taxon>
        <taxon>Comamonadaceae</taxon>
        <taxon>Verminephrobacter</taxon>
    </lineage>
</organism>
<proteinExistence type="predicted"/>
<evidence type="ECO:0000256" key="1">
    <source>
        <dbReference type="SAM" id="Phobius"/>
    </source>
</evidence>
<dbReference type="eggNOG" id="ENOG50334ZY">
    <property type="taxonomic scope" value="Bacteria"/>
</dbReference>
<dbReference type="Proteomes" id="UP000000374">
    <property type="component" value="Chromosome"/>
</dbReference>
<feature type="transmembrane region" description="Helical" evidence="1">
    <location>
        <begin position="70"/>
        <end position="90"/>
    </location>
</feature>
<reference evidence="3" key="1">
    <citation type="submission" date="2006-12" db="EMBL/GenBank/DDBJ databases">
        <title>Complete sequence of chromosome 1 of Verminephrobacter eiseniae EF01-2.</title>
        <authorList>
            <person name="Copeland A."/>
            <person name="Lucas S."/>
            <person name="Lapidus A."/>
            <person name="Barry K."/>
            <person name="Detter J.C."/>
            <person name="Glavina del Rio T."/>
            <person name="Dalin E."/>
            <person name="Tice H."/>
            <person name="Pitluck S."/>
            <person name="Chertkov O."/>
            <person name="Brettin T."/>
            <person name="Bruce D."/>
            <person name="Han C."/>
            <person name="Tapia R."/>
            <person name="Gilna P."/>
            <person name="Schmutz J."/>
            <person name="Larimer F."/>
            <person name="Land M."/>
            <person name="Hauser L."/>
            <person name="Kyrpides N."/>
            <person name="Kim E."/>
            <person name="Stahl D."/>
            <person name="Richardson P."/>
        </authorList>
    </citation>
    <scope>NUCLEOTIDE SEQUENCE [LARGE SCALE GENOMIC DNA]</scope>
    <source>
        <strain evidence="3">EF01-2</strain>
    </source>
</reference>
<dbReference type="AlphaFoldDB" id="A1WR39"/>
<gene>
    <name evidence="2" type="ordered locus">Veis_4393</name>
</gene>
<dbReference type="Gene3D" id="1.20.5.340">
    <property type="match status" value="1"/>
</dbReference>
<evidence type="ECO:0008006" key="4">
    <source>
        <dbReference type="Google" id="ProtNLM"/>
    </source>
</evidence>
<keyword evidence="1" id="KW-0812">Transmembrane</keyword>
<dbReference type="EMBL" id="CP000542">
    <property type="protein sequence ID" value="ABM60096.1"/>
    <property type="molecule type" value="Genomic_DNA"/>
</dbReference>
<evidence type="ECO:0000313" key="3">
    <source>
        <dbReference type="Proteomes" id="UP000000374"/>
    </source>
</evidence>
<dbReference type="KEGG" id="vei:Veis_4393"/>
<keyword evidence="1" id="KW-0472">Membrane</keyword>